<dbReference type="InterPro" id="IPR000160">
    <property type="entry name" value="GGDEF_dom"/>
</dbReference>
<comment type="caution">
    <text evidence="10">The sequence shown here is derived from an EMBL/GenBank/DDBJ whole genome shotgun (WGS) entry which is preliminary data.</text>
</comment>
<protein>
    <recommendedName>
        <fullName evidence="2">diguanylate cyclase</fullName>
        <ecNumber evidence="2">2.7.7.65</ecNumber>
    </recommendedName>
</protein>
<dbReference type="Gene3D" id="3.30.70.270">
    <property type="match status" value="1"/>
</dbReference>
<evidence type="ECO:0000256" key="7">
    <source>
        <dbReference type="SAM" id="Phobius"/>
    </source>
</evidence>
<evidence type="ECO:0000256" key="6">
    <source>
        <dbReference type="ARBA" id="ARBA00034247"/>
    </source>
</evidence>
<evidence type="ECO:0000259" key="8">
    <source>
        <dbReference type="PROSITE" id="PS50839"/>
    </source>
</evidence>
<keyword evidence="4 7" id="KW-1133">Transmembrane helix</keyword>
<dbReference type="Proteomes" id="UP000478571">
    <property type="component" value="Unassembled WGS sequence"/>
</dbReference>
<reference evidence="10 11" key="1">
    <citation type="submission" date="2020-01" db="EMBL/GenBank/DDBJ databases">
        <title>Draft Genome Sequence of Vibrio sp. strain OCN044, Isolated from a Healthy Coral at Palmyra Atoll.</title>
        <authorList>
            <person name="Videau P."/>
            <person name="Loughran R."/>
            <person name="Esquivel A."/>
            <person name="Deadmond M."/>
            <person name="Paddock B.E."/>
            <person name="Saw J.H."/>
            <person name="Ushijima B."/>
        </authorList>
    </citation>
    <scope>NUCLEOTIDE SEQUENCE [LARGE SCALE GENOMIC DNA]</scope>
    <source>
        <strain evidence="10 11">OCN044</strain>
    </source>
</reference>
<comment type="subcellular location">
    <subcellularLocation>
        <location evidence="1">Membrane</location>
    </subcellularLocation>
</comment>
<sequence>MNEHWMSKDTQAIEKSKFNRFLGLYGYSLATLGLVILIINVFTYSLYRVQKDSNFELEISFAKDQNATLINLLRKDIRIIGSSVHFFYATNPAQWHNFPLFVQNALRDDIGSLASLQWMPRNTSSSNAKSPPSANEFRVTQIFPETSANLKIIGYRPSDQRFAHALSVITSTREAFISDKLQLLQQGSTTPKNKKSALVYYPVFNPSEPSQLSGVVVGAIDLDRYFKTLASLLPAKRFEFQIVDKGYNSDDAPIVYESERWNVSKGSVYIDSVNIANRNWDIRTRVKEELGYNQKMALITTFTLGNLAALLVSYLAFKQTRDRQRLKTLIANKTRKLSYMAYHDSLTGVENRRAFKETIKRRVLNDDVFTLVGFDVDRFKGINDNFGHTAGDKALQHIVSVIAPFLHESDGFYRLGGDEFFILVERFKPAEVTSLLEAIILTMGNSPLEFEGKEISISLSLGAITRTEENEEALLNKVDEQIYISKSDGRNQYSYVPVDIHIQ</sequence>
<evidence type="ECO:0000256" key="2">
    <source>
        <dbReference type="ARBA" id="ARBA00012528"/>
    </source>
</evidence>
<evidence type="ECO:0000313" key="10">
    <source>
        <dbReference type="EMBL" id="MYM60263.1"/>
    </source>
</evidence>
<dbReference type="GO" id="GO:1902201">
    <property type="term" value="P:negative regulation of bacterial-type flagellum-dependent cell motility"/>
    <property type="evidence" value="ECO:0007669"/>
    <property type="project" value="TreeGrafter"/>
</dbReference>
<keyword evidence="5 7" id="KW-0472">Membrane</keyword>
<accession>A0A6L8LXP4</accession>
<keyword evidence="11" id="KW-1185">Reference proteome</keyword>
<dbReference type="GO" id="GO:0007165">
    <property type="term" value="P:signal transduction"/>
    <property type="evidence" value="ECO:0007669"/>
    <property type="project" value="UniProtKB-ARBA"/>
</dbReference>
<dbReference type="AlphaFoldDB" id="A0A6L8LXP4"/>
<dbReference type="PROSITE" id="PS50839">
    <property type="entry name" value="CHASE"/>
    <property type="match status" value="1"/>
</dbReference>
<dbReference type="InterPro" id="IPR006189">
    <property type="entry name" value="CHASE_dom"/>
</dbReference>
<dbReference type="Pfam" id="PF00990">
    <property type="entry name" value="GGDEF"/>
    <property type="match status" value="1"/>
</dbReference>
<dbReference type="RefSeq" id="WP_160930692.1">
    <property type="nucleotide sequence ID" value="NZ_WWEU01000004.1"/>
</dbReference>
<feature type="domain" description="GGDEF" evidence="9">
    <location>
        <begin position="367"/>
        <end position="498"/>
    </location>
</feature>
<dbReference type="InterPro" id="IPR042240">
    <property type="entry name" value="CHASE_sf"/>
</dbReference>
<feature type="domain" description="CHASE" evidence="8">
    <location>
        <begin position="139"/>
        <end position="283"/>
    </location>
</feature>
<dbReference type="PANTHER" id="PTHR45138">
    <property type="entry name" value="REGULATORY COMPONENTS OF SENSORY TRANSDUCTION SYSTEM"/>
    <property type="match status" value="1"/>
</dbReference>
<comment type="catalytic activity">
    <reaction evidence="6">
        <text>2 GTP = 3',3'-c-di-GMP + 2 diphosphate</text>
        <dbReference type="Rhea" id="RHEA:24898"/>
        <dbReference type="ChEBI" id="CHEBI:33019"/>
        <dbReference type="ChEBI" id="CHEBI:37565"/>
        <dbReference type="ChEBI" id="CHEBI:58805"/>
        <dbReference type="EC" id="2.7.7.65"/>
    </reaction>
</comment>
<feature type="transmembrane region" description="Helical" evidence="7">
    <location>
        <begin position="21"/>
        <end position="47"/>
    </location>
</feature>
<feature type="transmembrane region" description="Helical" evidence="7">
    <location>
        <begin position="296"/>
        <end position="317"/>
    </location>
</feature>
<dbReference type="GO" id="GO:0043709">
    <property type="term" value="P:cell adhesion involved in single-species biofilm formation"/>
    <property type="evidence" value="ECO:0007669"/>
    <property type="project" value="TreeGrafter"/>
</dbReference>
<evidence type="ECO:0000313" key="11">
    <source>
        <dbReference type="Proteomes" id="UP000478571"/>
    </source>
</evidence>
<dbReference type="GO" id="GO:0005886">
    <property type="term" value="C:plasma membrane"/>
    <property type="evidence" value="ECO:0007669"/>
    <property type="project" value="TreeGrafter"/>
</dbReference>
<proteinExistence type="predicted"/>
<evidence type="ECO:0000256" key="5">
    <source>
        <dbReference type="ARBA" id="ARBA00023136"/>
    </source>
</evidence>
<evidence type="ECO:0000259" key="9">
    <source>
        <dbReference type="PROSITE" id="PS50887"/>
    </source>
</evidence>
<dbReference type="SMART" id="SM01079">
    <property type="entry name" value="CHASE"/>
    <property type="match status" value="1"/>
</dbReference>
<dbReference type="EC" id="2.7.7.65" evidence="2"/>
<dbReference type="PROSITE" id="PS50887">
    <property type="entry name" value="GGDEF"/>
    <property type="match status" value="1"/>
</dbReference>
<evidence type="ECO:0000256" key="4">
    <source>
        <dbReference type="ARBA" id="ARBA00022989"/>
    </source>
</evidence>
<evidence type="ECO:0000256" key="1">
    <source>
        <dbReference type="ARBA" id="ARBA00004370"/>
    </source>
</evidence>
<dbReference type="Pfam" id="PF03924">
    <property type="entry name" value="CHASE"/>
    <property type="match status" value="1"/>
</dbReference>
<dbReference type="InterPro" id="IPR029787">
    <property type="entry name" value="Nucleotide_cyclase"/>
</dbReference>
<gene>
    <name evidence="10" type="ORF">GTG28_13600</name>
</gene>
<dbReference type="Gene3D" id="3.30.450.350">
    <property type="entry name" value="CHASE domain"/>
    <property type="match status" value="1"/>
</dbReference>
<dbReference type="SUPFAM" id="SSF55073">
    <property type="entry name" value="Nucleotide cyclase"/>
    <property type="match status" value="1"/>
</dbReference>
<dbReference type="NCBIfam" id="TIGR00254">
    <property type="entry name" value="GGDEF"/>
    <property type="match status" value="1"/>
</dbReference>
<dbReference type="CDD" id="cd01949">
    <property type="entry name" value="GGDEF"/>
    <property type="match status" value="1"/>
</dbReference>
<dbReference type="SMART" id="SM00267">
    <property type="entry name" value="GGDEF"/>
    <property type="match status" value="1"/>
</dbReference>
<dbReference type="InterPro" id="IPR050469">
    <property type="entry name" value="Diguanylate_Cyclase"/>
</dbReference>
<organism evidence="10 11">
    <name type="scientific">Vibrio tetraodonis subsp. pristinus</name>
    <dbReference type="NCBI Taxonomy" id="2695891"/>
    <lineage>
        <taxon>Bacteria</taxon>
        <taxon>Pseudomonadati</taxon>
        <taxon>Pseudomonadota</taxon>
        <taxon>Gammaproteobacteria</taxon>
        <taxon>Vibrionales</taxon>
        <taxon>Vibrionaceae</taxon>
        <taxon>Vibrio</taxon>
    </lineage>
</organism>
<name>A0A6L8LXP4_9VIBR</name>
<dbReference type="EMBL" id="WWEU01000004">
    <property type="protein sequence ID" value="MYM60263.1"/>
    <property type="molecule type" value="Genomic_DNA"/>
</dbReference>
<evidence type="ECO:0000256" key="3">
    <source>
        <dbReference type="ARBA" id="ARBA00022692"/>
    </source>
</evidence>
<dbReference type="PANTHER" id="PTHR45138:SF9">
    <property type="entry name" value="DIGUANYLATE CYCLASE DGCM-RELATED"/>
    <property type="match status" value="1"/>
</dbReference>
<dbReference type="GO" id="GO:0052621">
    <property type="term" value="F:diguanylate cyclase activity"/>
    <property type="evidence" value="ECO:0007669"/>
    <property type="project" value="UniProtKB-EC"/>
</dbReference>
<keyword evidence="3 7" id="KW-0812">Transmembrane</keyword>
<dbReference type="InterPro" id="IPR043128">
    <property type="entry name" value="Rev_trsase/Diguanyl_cyclase"/>
</dbReference>